<feature type="compositionally biased region" description="Low complexity" evidence="1">
    <location>
        <begin position="645"/>
        <end position="654"/>
    </location>
</feature>
<dbReference type="InterPro" id="IPR052145">
    <property type="entry name" value="Mediator/Homeobox_domain"/>
</dbReference>
<evidence type="ECO:0000256" key="2">
    <source>
        <dbReference type="SAM" id="SignalP"/>
    </source>
</evidence>
<protein>
    <submittedName>
        <fullName evidence="3">Uncharacterized protein</fullName>
    </submittedName>
</protein>
<dbReference type="EMBL" id="CAJNNW010016192">
    <property type="protein sequence ID" value="CAE8658686.1"/>
    <property type="molecule type" value="Genomic_DNA"/>
</dbReference>
<evidence type="ECO:0000256" key="1">
    <source>
        <dbReference type="SAM" id="MobiDB-lite"/>
    </source>
</evidence>
<organism evidence="3 4">
    <name type="scientific">Polarella glacialis</name>
    <name type="common">Dinoflagellate</name>
    <dbReference type="NCBI Taxonomy" id="89957"/>
    <lineage>
        <taxon>Eukaryota</taxon>
        <taxon>Sar</taxon>
        <taxon>Alveolata</taxon>
        <taxon>Dinophyceae</taxon>
        <taxon>Suessiales</taxon>
        <taxon>Suessiaceae</taxon>
        <taxon>Polarella</taxon>
    </lineage>
</organism>
<accession>A0A813IZ52</accession>
<reference evidence="3" key="1">
    <citation type="submission" date="2021-02" db="EMBL/GenBank/DDBJ databases">
        <authorList>
            <person name="Dougan E. K."/>
            <person name="Rhodes N."/>
            <person name="Thang M."/>
            <person name="Chan C."/>
        </authorList>
    </citation>
    <scope>NUCLEOTIDE SEQUENCE</scope>
</reference>
<name>A0A813IZ52_POLGL</name>
<dbReference type="PANTHER" id="PTHR24330:SF19">
    <property type="entry name" value="MEDIATOR OF RNA POLYMERASE II TRANSCRIPTION SUBUNIT 29"/>
    <property type="match status" value="1"/>
</dbReference>
<feature type="compositionally biased region" description="Low complexity" evidence="1">
    <location>
        <begin position="662"/>
        <end position="672"/>
    </location>
</feature>
<feature type="signal peptide" evidence="2">
    <location>
        <begin position="1"/>
        <end position="21"/>
    </location>
</feature>
<feature type="chain" id="PRO_5032675949" evidence="2">
    <location>
        <begin position="22"/>
        <end position="730"/>
    </location>
</feature>
<feature type="compositionally biased region" description="Low complexity" evidence="1">
    <location>
        <begin position="541"/>
        <end position="560"/>
    </location>
</feature>
<keyword evidence="2" id="KW-0732">Signal</keyword>
<gene>
    <name evidence="3" type="ORF">PGLA2088_LOCUS13523</name>
</gene>
<feature type="region of interest" description="Disordered" evidence="1">
    <location>
        <begin position="619"/>
        <end position="672"/>
    </location>
</feature>
<feature type="compositionally biased region" description="Basic and acidic residues" evidence="1">
    <location>
        <begin position="623"/>
        <end position="644"/>
    </location>
</feature>
<comment type="caution">
    <text evidence="3">The sequence shown here is derived from an EMBL/GenBank/DDBJ whole genome shotgun (WGS) entry which is preliminary data.</text>
</comment>
<sequence length="730" mass="81993">MRLQDLAAQCVVLAWLMTVAASQTGNFAMVWQTMGPEVRASCASNFSSADEDVAITAAVGLQWEAIRSFVVSFRRWNPCARLVVLVGQKPPRKMQKALRHWGAEELRLSSSWPFLSAELSNLSFGLPDLEELIPANVRLQKTGPYSGGLVTLRYFVADVWLAARQARRSRLPGKGPTTGLVLLVDSTDLIFQADPFGAASSALRELPEAVWAFEEHPERTMHRCFFSQKTMEPLGEGAYLGAVNRTVVNSGVIVGTVGAVRKFTATLRDVVLHYPENFELNDQGILNALAYGALSWRKNILDFDLRVVAHGRGLVRNVGIEVGDVDGFRNLGDVRVSADHNGWFRVLGEDGKVAPIVHQFDRCPVLRRALNERFYDSGDPTIIRKMMAGKNINNALELNVLVVASEKQFMLNRPCTDSANCCRQRSGWRMGSMLRAAGQALGESLEVLEASCQCRDEGRSVSAIVSFDLPTILARLTAQLAREYSGEIVLSTGQTFDFYKREFLANWSGAVPPAFRRLPFARFAWHACLDDACDADEERQQQQQEPQLQEPQQQQQQQQEQQQQQQQKQQQQQRSLVLWQLFLELDRHQCGVMVELLRRTALLDSDLWVQKLTWAGVSNSNNIKDDKDNSSNKDNNKDNRDNKDNNNNNNSNKDNSNHKDNSNNNNNTNNNSDLWVRRLSWEGVKAELGGTQTLQDDNNKDDTWARRVENASQAAALMRLQRFSDREGGP</sequence>
<proteinExistence type="predicted"/>
<dbReference type="PANTHER" id="PTHR24330">
    <property type="entry name" value="HOMEOBOX PROTEIN BARH-LIKE"/>
    <property type="match status" value="1"/>
</dbReference>
<dbReference type="Proteomes" id="UP000626109">
    <property type="component" value="Unassembled WGS sequence"/>
</dbReference>
<evidence type="ECO:0000313" key="3">
    <source>
        <dbReference type="EMBL" id="CAE8658686.1"/>
    </source>
</evidence>
<evidence type="ECO:0000313" key="4">
    <source>
        <dbReference type="Proteomes" id="UP000626109"/>
    </source>
</evidence>
<dbReference type="AlphaFoldDB" id="A0A813IZ52"/>
<feature type="region of interest" description="Disordered" evidence="1">
    <location>
        <begin position="537"/>
        <end position="560"/>
    </location>
</feature>